<sequence>MSGIGGTIVDNPSMRKEKDELAGKFRFGKTILVTDLNYKCYSNSRGTTNIQYGLDDLGFVVTVIDINSFKSVTRAQKFLDAVEHLIKGVMPDIATEENVRRGDPKRRQDGDKTDLCIALQGPKVSWYPIRHSGRRHGLSRHPEELWNHGHNR</sequence>
<keyword evidence="3" id="KW-1185">Reference proteome</keyword>
<dbReference type="EMBL" id="CAMXCT010006820">
    <property type="protein sequence ID" value="CAI4020584.1"/>
    <property type="molecule type" value="Genomic_DNA"/>
</dbReference>
<protein>
    <submittedName>
        <fullName evidence="1">Uncharacterized protein</fullName>
    </submittedName>
</protein>
<evidence type="ECO:0000313" key="3">
    <source>
        <dbReference type="Proteomes" id="UP001152797"/>
    </source>
</evidence>
<dbReference type="Proteomes" id="UP001152797">
    <property type="component" value="Unassembled WGS sequence"/>
</dbReference>
<dbReference type="EMBL" id="CAMXCT020006820">
    <property type="protein sequence ID" value="CAL1173959.1"/>
    <property type="molecule type" value="Genomic_DNA"/>
</dbReference>
<organism evidence="1">
    <name type="scientific">Cladocopium goreaui</name>
    <dbReference type="NCBI Taxonomy" id="2562237"/>
    <lineage>
        <taxon>Eukaryota</taxon>
        <taxon>Sar</taxon>
        <taxon>Alveolata</taxon>
        <taxon>Dinophyceae</taxon>
        <taxon>Suessiales</taxon>
        <taxon>Symbiodiniaceae</taxon>
        <taxon>Cladocopium</taxon>
    </lineage>
</organism>
<evidence type="ECO:0000313" key="2">
    <source>
        <dbReference type="EMBL" id="CAL4807896.1"/>
    </source>
</evidence>
<accession>A0A9P1GSQ7</accession>
<evidence type="ECO:0000313" key="1">
    <source>
        <dbReference type="EMBL" id="CAI4020584.1"/>
    </source>
</evidence>
<dbReference type="AlphaFoldDB" id="A0A9P1GSQ7"/>
<proteinExistence type="predicted"/>
<reference evidence="1" key="1">
    <citation type="submission" date="2022-10" db="EMBL/GenBank/DDBJ databases">
        <authorList>
            <person name="Chen Y."/>
            <person name="Dougan E. K."/>
            <person name="Chan C."/>
            <person name="Rhodes N."/>
            <person name="Thang M."/>
        </authorList>
    </citation>
    <scope>NUCLEOTIDE SEQUENCE</scope>
</reference>
<name>A0A9P1GSQ7_9DINO</name>
<comment type="caution">
    <text evidence="1">The sequence shown here is derived from an EMBL/GenBank/DDBJ whole genome shotgun (WGS) entry which is preliminary data.</text>
</comment>
<gene>
    <name evidence="1" type="ORF">C1SCF055_LOCUS44992</name>
</gene>
<reference evidence="2 3" key="2">
    <citation type="submission" date="2024-05" db="EMBL/GenBank/DDBJ databases">
        <authorList>
            <person name="Chen Y."/>
            <person name="Shah S."/>
            <person name="Dougan E. K."/>
            <person name="Thang M."/>
            <person name="Chan C."/>
        </authorList>
    </citation>
    <scope>NUCLEOTIDE SEQUENCE [LARGE SCALE GENOMIC DNA]</scope>
</reference>
<dbReference type="EMBL" id="CAMXCT030006820">
    <property type="protein sequence ID" value="CAL4807896.1"/>
    <property type="molecule type" value="Genomic_DNA"/>
</dbReference>